<keyword evidence="2" id="KW-0732">Signal</keyword>
<dbReference type="EMBL" id="JBBXMP010000056">
    <property type="protein sequence ID" value="KAL0064809.1"/>
    <property type="molecule type" value="Genomic_DNA"/>
</dbReference>
<evidence type="ECO:0000313" key="3">
    <source>
        <dbReference type="EMBL" id="KAL0064809.1"/>
    </source>
</evidence>
<comment type="caution">
    <text evidence="3">The sequence shown here is derived from an EMBL/GenBank/DDBJ whole genome shotgun (WGS) entry which is preliminary data.</text>
</comment>
<feature type="compositionally biased region" description="Low complexity" evidence="1">
    <location>
        <begin position="162"/>
        <end position="203"/>
    </location>
</feature>
<proteinExistence type="predicted"/>
<feature type="region of interest" description="Disordered" evidence="1">
    <location>
        <begin position="162"/>
        <end position="249"/>
    </location>
</feature>
<gene>
    <name evidence="3" type="ORF">AAF712_008206</name>
</gene>
<keyword evidence="4" id="KW-1185">Reference proteome</keyword>
<accession>A0ABR2ZVJ1</accession>
<feature type="compositionally biased region" description="Low complexity" evidence="1">
    <location>
        <begin position="211"/>
        <end position="249"/>
    </location>
</feature>
<reference evidence="3 4" key="1">
    <citation type="submission" date="2024-05" db="EMBL/GenBank/DDBJ databases">
        <title>A draft genome resource for the thread blight pathogen Marasmius tenuissimus strain MS-2.</title>
        <authorList>
            <person name="Yulfo-Soto G.E."/>
            <person name="Baruah I.K."/>
            <person name="Amoako-Attah I."/>
            <person name="Bukari Y."/>
            <person name="Meinhardt L.W."/>
            <person name="Bailey B.A."/>
            <person name="Cohen S.P."/>
        </authorList>
    </citation>
    <scope>NUCLEOTIDE SEQUENCE [LARGE SCALE GENOMIC DNA]</scope>
    <source>
        <strain evidence="3 4">MS-2</strain>
    </source>
</reference>
<name>A0ABR2ZVJ1_9AGAR</name>
<feature type="chain" id="PRO_5045949067" evidence="2">
    <location>
        <begin position="17"/>
        <end position="441"/>
    </location>
</feature>
<feature type="signal peptide" evidence="2">
    <location>
        <begin position="1"/>
        <end position="16"/>
    </location>
</feature>
<organism evidence="3 4">
    <name type="scientific">Marasmius tenuissimus</name>
    <dbReference type="NCBI Taxonomy" id="585030"/>
    <lineage>
        <taxon>Eukaryota</taxon>
        <taxon>Fungi</taxon>
        <taxon>Dikarya</taxon>
        <taxon>Basidiomycota</taxon>
        <taxon>Agaricomycotina</taxon>
        <taxon>Agaricomycetes</taxon>
        <taxon>Agaricomycetidae</taxon>
        <taxon>Agaricales</taxon>
        <taxon>Marasmiineae</taxon>
        <taxon>Marasmiaceae</taxon>
        <taxon>Marasmius</taxon>
    </lineage>
</organism>
<evidence type="ECO:0000256" key="2">
    <source>
        <dbReference type="SAM" id="SignalP"/>
    </source>
</evidence>
<evidence type="ECO:0000313" key="4">
    <source>
        <dbReference type="Proteomes" id="UP001437256"/>
    </source>
</evidence>
<dbReference type="Proteomes" id="UP001437256">
    <property type="component" value="Unassembled WGS sequence"/>
</dbReference>
<sequence length="441" mass="44942">MRSFIVLAATVSSTFAAITRTGGTVTLADNAVPIPGNECITFRNNGEIVEAACVAAAVDRQVTPATLPSGQAVLFVERQFGQAQAARLVGKEPCVGFNGTHFRAEDCNALSAAQIVTLDNQGQLVAGAACSSGVNGAAEMTVAVNGGNCATYKSTVVQRTLDNAGTPAPDAAPAGNGQGGQQQNNQGGQQQNNQGGQQQNNRGGQRGNNRGGQRQNNQAANQNPNNQANTGNAPPASNGAAPAAPAGGNAAVTRNGGTLVLADDAVPIPGNECITFRNNGEMVEAACVNTAVDRQITPGTSASGQSVLFVERQFGAAQAARLVGVQPCVGFNGTHFRAEDCNAFSANGVQAVTFENGQLVVAGSNVCSSGVDGAAQLTVSLDGTNCATFTSTTVQRTLDNAGTPAKRTETFARRIVSRITGRGPTPASTPSIRRVRFAREA</sequence>
<evidence type="ECO:0000256" key="1">
    <source>
        <dbReference type="SAM" id="MobiDB-lite"/>
    </source>
</evidence>
<protein>
    <submittedName>
        <fullName evidence="3">Uncharacterized protein</fullName>
    </submittedName>
</protein>